<dbReference type="AlphaFoldDB" id="A0A1H9U5P6"/>
<evidence type="ECO:0000259" key="1">
    <source>
        <dbReference type="PROSITE" id="PS50943"/>
    </source>
</evidence>
<proteinExistence type="predicted"/>
<dbReference type="Pfam" id="PF01381">
    <property type="entry name" value="HTH_3"/>
    <property type="match status" value="1"/>
</dbReference>
<dbReference type="CDD" id="cd00093">
    <property type="entry name" value="HTH_XRE"/>
    <property type="match status" value="1"/>
</dbReference>
<dbReference type="Gene3D" id="1.10.260.40">
    <property type="entry name" value="lambda repressor-like DNA-binding domains"/>
    <property type="match status" value="1"/>
</dbReference>
<gene>
    <name evidence="2" type="ORF">SAMN04487944_11619</name>
</gene>
<accession>A0A1H9U5P6</accession>
<protein>
    <submittedName>
        <fullName evidence="2">Helix-turn-helix domain-containing protein</fullName>
    </submittedName>
</protein>
<dbReference type="InterPro" id="IPR001387">
    <property type="entry name" value="Cro/C1-type_HTH"/>
</dbReference>
<evidence type="ECO:0000313" key="2">
    <source>
        <dbReference type="EMBL" id="SES04561.1"/>
    </source>
</evidence>
<organism evidence="2 3">
    <name type="scientific">Gracilibacillus ureilyticus</name>
    <dbReference type="NCBI Taxonomy" id="531814"/>
    <lineage>
        <taxon>Bacteria</taxon>
        <taxon>Bacillati</taxon>
        <taxon>Bacillota</taxon>
        <taxon>Bacilli</taxon>
        <taxon>Bacillales</taxon>
        <taxon>Bacillaceae</taxon>
        <taxon>Gracilibacillus</taxon>
    </lineage>
</organism>
<dbReference type="PROSITE" id="PS50943">
    <property type="entry name" value="HTH_CROC1"/>
    <property type="match status" value="1"/>
</dbReference>
<dbReference type="OrthoDB" id="2972079at2"/>
<sequence>MPVKREMNGIILGSCIRAYREKLKDNDPKWTQEYVAEQIGLNEKHYGKIERGHYPDPHFSVIRDLSQVLDFSIDELSEKITRELEKQNKQS</sequence>
<reference evidence="2 3" key="1">
    <citation type="submission" date="2016-10" db="EMBL/GenBank/DDBJ databases">
        <authorList>
            <person name="de Groot N.N."/>
        </authorList>
    </citation>
    <scope>NUCLEOTIDE SEQUENCE [LARGE SCALE GENOMIC DNA]</scope>
    <source>
        <strain evidence="2 3">CGMCC 1.7727</strain>
    </source>
</reference>
<dbReference type="Proteomes" id="UP000199687">
    <property type="component" value="Unassembled WGS sequence"/>
</dbReference>
<dbReference type="GO" id="GO:0003677">
    <property type="term" value="F:DNA binding"/>
    <property type="evidence" value="ECO:0007669"/>
    <property type="project" value="InterPro"/>
</dbReference>
<dbReference type="EMBL" id="FOGL01000016">
    <property type="protein sequence ID" value="SES04561.1"/>
    <property type="molecule type" value="Genomic_DNA"/>
</dbReference>
<dbReference type="SUPFAM" id="SSF47413">
    <property type="entry name" value="lambda repressor-like DNA-binding domains"/>
    <property type="match status" value="1"/>
</dbReference>
<dbReference type="STRING" id="531814.SAMN04487944_11619"/>
<name>A0A1H9U5P6_9BACI</name>
<dbReference type="RefSeq" id="WP_089742448.1">
    <property type="nucleotide sequence ID" value="NZ_FOGL01000016.1"/>
</dbReference>
<dbReference type="InterPro" id="IPR010982">
    <property type="entry name" value="Lambda_DNA-bd_dom_sf"/>
</dbReference>
<feature type="domain" description="HTH cro/C1-type" evidence="1">
    <location>
        <begin position="16"/>
        <end position="76"/>
    </location>
</feature>
<evidence type="ECO:0000313" key="3">
    <source>
        <dbReference type="Proteomes" id="UP000199687"/>
    </source>
</evidence>
<keyword evidence="3" id="KW-1185">Reference proteome</keyword>
<dbReference type="SMART" id="SM00530">
    <property type="entry name" value="HTH_XRE"/>
    <property type="match status" value="1"/>
</dbReference>